<comment type="catalytic activity">
    <reaction evidence="1">
        <text>ATP + protein L-histidine = ADP + protein N-phospho-L-histidine.</text>
        <dbReference type="EC" id="2.7.13.3"/>
    </reaction>
</comment>
<evidence type="ECO:0000256" key="1">
    <source>
        <dbReference type="ARBA" id="ARBA00000085"/>
    </source>
</evidence>
<dbReference type="EMBL" id="JAQQXT010000008">
    <property type="protein sequence ID" value="MDC8772831.1"/>
    <property type="molecule type" value="Genomic_DNA"/>
</dbReference>
<comment type="caution">
    <text evidence="5">The sequence shown here is derived from an EMBL/GenBank/DDBJ whole genome shotgun (WGS) entry which is preliminary data.</text>
</comment>
<keyword evidence="5" id="KW-0808">Transferase</keyword>
<dbReference type="PANTHER" id="PTHR43065:SF42">
    <property type="entry name" value="TWO-COMPONENT SENSOR PPRA"/>
    <property type="match status" value="1"/>
</dbReference>
<evidence type="ECO:0000256" key="3">
    <source>
        <dbReference type="SAM" id="Phobius"/>
    </source>
</evidence>
<dbReference type="EC" id="2.7.13.3" evidence="2"/>
<keyword evidence="5" id="KW-0418">Kinase</keyword>
<feature type="domain" description="Histidine kinase" evidence="4">
    <location>
        <begin position="248"/>
        <end position="480"/>
    </location>
</feature>
<feature type="transmembrane region" description="Helical" evidence="3">
    <location>
        <begin position="12"/>
        <end position="35"/>
    </location>
</feature>
<dbReference type="InterPro" id="IPR036890">
    <property type="entry name" value="HATPase_C_sf"/>
</dbReference>
<dbReference type="Proteomes" id="UP001221189">
    <property type="component" value="Unassembled WGS sequence"/>
</dbReference>
<dbReference type="InterPro" id="IPR004358">
    <property type="entry name" value="Sig_transdc_His_kin-like_C"/>
</dbReference>
<dbReference type="SMART" id="SM00387">
    <property type="entry name" value="HATPase_c"/>
    <property type="match status" value="1"/>
</dbReference>
<evidence type="ECO:0000313" key="6">
    <source>
        <dbReference type="Proteomes" id="UP001221189"/>
    </source>
</evidence>
<accession>A0ABT5KJ17</accession>
<dbReference type="Pfam" id="PF02518">
    <property type="entry name" value="HATPase_c"/>
    <property type="match status" value="1"/>
</dbReference>
<dbReference type="GO" id="GO:0016301">
    <property type="term" value="F:kinase activity"/>
    <property type="evidence" value="ECO:0007669"/>
    <property type="project" value="UniProtKB-KW"/>
</dbReference>
<gene>
    <name evidence="5" type="ORF">PRZ03_14700</name>
</gene>
<feature type="transmembrane region" description="Helical" evidence="3">
    <location>
        <begin position="191"/>
        <end position="211"/>
    </location>
</feature>
<dbReference type="SUPFAM" id="SSF55874">
    <property type="entry name" value="ATPase domain of HSP90 chaperone/DNA topoisomerase II/histidine kinase"/>
    <property type="match status" value="1"/>
</dbReference>
<evidence type="ECO:0000259" key="4">
    <source>
        <dbReference type="PROSITE" id="PS50109"/>
    </source>
</evidence>
<dbReference type="PROSITE" id="PS50109">
    <property type="entry name" value="HIS_KIN"/>
    <property type="match status" value="1"/>
</dbReference>
<dbReference type="RefSeq" id="WP_273600989.1">
    <property type="nucleotide sequence ID" value="NZ_JAQQXT010000008.1"/>
</dbReference>
<keyword evidence="6" id="KW-1185">Reference proteome</keyword>
<organism evidence="5 6">
    <name type="scientific">Roseateles albus</name>
    <dbReference type="NCBI Taxonomy" id="2987525"/>
    <lineage>
        <taxon>Bacteria</taxon>
        <taxon>Pseudomonadati</taxon>
        <taxon>Pseudomonadota</taxon>
        <taxon>Betaproteobacteria</taxon>
        <taxon>Burkholderiales</taxon>
        <taxon>Sphaerotilaceae</taxon>
        <taxon>Roseateles</taxon>
    </lineage>
</organism>
<dbReference type="Gene3D" id="1.10.287.130">
    <property type="match status" value="1"/>
</dbReference>
<proteinExistence type="predicted"/>
<keyword evidence="3" id="KW-0472">Membrane</keyword>
<dbReference type="PANTHER" id="PTHR43065">
    <property type="entry name" value="SENSOR HISTIDINE KINASE"/>
    <property type="match status" value="1"/>
</dbReference>
<dbReference type="PRINTS" id="PR00344">
    <property type="entry name" value="BCTRLSENSOR"/>
</dbReference>
<sequence length="488" mass="53110">MSQSAKRIFRDLLLIAALAFALIAGFTFYGGHGLWRALERYSAEALPEHDRAERMLDVAVEFKWQVQEWKNLLLRSNSSAEAAQLWEAVQAREQAVRAGLQALRAAGPLHVSDSAAIDAALQAHQTLSQAYEQARQRFEADGFRPQGADALVRGADRPLLAALDAISDRAAERAKLADREAQRSAQQAVRVALVGLVLGLIGGMGIFYVMIRRAVLRPTEQVFTQLAATSELLLQSERMASLGGLVAGVAHEINTPVGVSLTCATTLQKATQEVTLQMEGGGLRKQNLQDYLQVAAECSALLSSNAHKVADLVRSFKQVAVDQTSEARRSFAVRAYIEELLVSLRAELKRRPMQIELRCPEGLEMDSYPGAFSQVLTNLLLNAQRHAFDESTALGVVTIDISQSGEMLEIEFADQGRGIAPEHLGQVFDPFFTTQRHAGGSGLGLNIVYNLITNTLGGQVRLLSQLGQGTKFLISLPRVAPKISSMGK</sequence>
<keyword evidence="3" id="KW-1133">Transmembrane helix</keyword>
<evidence type="ECO:0000256" key="2">
    <source>
        <dbReference type="ARBA" id="ARBA00012438"/>
    </source>
</evidence>
<dbReference type="Gene3D" id="3.30.565.10">
    <property type="entry name" value="Histidine kinase-like ATPase, C-terminal domain"/>
    <property type="match status" value="1"/>
</dbReference>
<protein>
    <recommendedName>
        <fullName evidence="2">histidine kinase</fullName>
        <ecNumber evidence="2">2.7.13.3</ecNumber>
    </recommendedName>
</protein>
<keyword evidence="3" id="KW-0812">Transmembrane</keyword>
<reference evidence="5 6" key="1">
    <citation type="submission" date="2022-10" db="EMBL/GenBank/DDBJ databases">
        <title>Paucibacter sp. hw1 Genome sequencing.</title>
        <authorList>
            <person name="Park S."/>
        </authorList>
    </citation>
    <scope>NUCLEOTIDE SEQUENCE [LARGE SCALE GENOMIC DNA]</scope>
    <source>
        <strain evidence="6">hw1</strain>
    </source>
</reference>
<dbReference type="InterPro" id="IPR003594">
    <property type="entry name" value="HATPase_dom"/>
</dbReference>
<name>A0ABT5KJ17_9BURK</name>
<dbReference type="InterPro" id="IPR005467">
    <property type="entry name" value="His_kinase_dom"/>
</dbReference>
<evidence type="ECO:0000313" key="5">
    <source>
        <dbReference type="EMBL" id="MDC8772831.1"/>
    </source>
</evidence>